<comment type="function">
    <text evidence="9">May be a proton symporter involved in the uptake of osmolytes such as proline and glycine betaine.</text>
</comment>
<evidence type="ECO:0000256" key="8">
    <source>
        <dbReference type="ARBA" id="ARBA00023136"/>
    </source>
</evidence>
<dbReference type="GO" id="GO:0015293">
    <property type="term" value="F:symporter activity"/>
    <property type="evidence" value="ECO:0007669"/>
    <property type="project" value="UniProtKB-KW"/>
</dbReference>
<keyword evidence="7 11" id="KW-1133">Transmembrane helix</keyword>
<evidence type="ECO:0000256" key="7">
    <source>
        <dbReference type="ARBA" id="ARBA00022989"/>
    </source>
</evidence>
<gene>
    <name evidence="13" type="ORF">H9870_13120</name>
</gene>
<feature type="transmembrane region" description="Helical" evidence="11">
    <location>
        <begin position="252"/>
        <end position="269"/>
    </location>
</feature>
<dbReference type="Pfam" id="PF07690">
    <property type="entry name" value="MFS_1"/>
    <property type="match status" value="1"/>
</dbReference>
<evidence type="ECO:0000256" key="6">
    <source>
        <dbReference type="ARBA" id="ARBA00022847"/>
    </source>
</evidence>
<proteinExistence type="inferred from homology"/>
<name>A0A9D1RTN9_9CORY</name>
<feature type="transmembrane region" description="Helical" evidence="11">
    <location>
        <begin position="94"/>
        <end position="115"/>
    </location>
</feature>
<keyword evidence="6" id="KW-0769">Symport</keyword>
<dbReference type="PANTHER" id="PTHR43045">
    <property type="entry name" value="SHIKIMATE TRANSPORTER"/>
    <property type="match status" value="1"/>
</dbReference>
<dbReference type="PANTHER" id="PTHR43045:SF1">
    <property type="entry name" value="SHIKIMATE TRANSPORTER"/>
    <property type="match status" value="1"/>
</dbReference>
<evidence type="ECO:0000256" key="10">
    <source>
        <dbReference type="ARBA" id="ARBA00039918"/>
    </source>
</evidence>
<evidence type="ECO:0000256" key="9">
    <source>
        <dbReference type="ARBA" id="ARBA00037295"/>
    </source>
</evidence>
<dbReference type="InterPro" id="IPR036259">
    <property type="entry name" value="MFS_trans_sf"/>
</dbReference>
<evidence type="ECO:0000256" key="2">
    <source>
        <dbReference type="ARBA" id="ARBA00008240"/>
    </source>
</evidence>
<comment type="caution">
    <text evidence="13">The sequence shown here is derived from an EMBL/GenBank/DDBJ whole genome shotgun (WGS) entry which is preliminary data.</text>
</comment>
<evidence type="ECO:0000256" key="4">
    <source>
        <dbReference type="ARBA" id="ARBA00022475"/>
    </source>
</evidence>
<protein>
    <recommendedName>
        <fullName evidence="10">Putative proline/betaine transporter</fullName>
    </recommendedName>
</protein>
<organism evidence="13 14">
    <name type="scientific">Candidatus Corynebacterium avicola</name>
    <dbReference type="NCBI Taxonomy" id="2838527"/>
    <lineage>
        <taxon>Bacteria</taxon>
        <taxon>Bacillati</taxon>
        <taxon>Actinomycetota</taxon>
        <taxon>Actinomycetes</taxon>
        <taxon>Mycobacteriales</taxon>
        <taxon>Corynebacteriaceae</taxon>
        <taxon>Corynebacterium</taxon>
    </lineage>
</organism>
<keyword evidence="3" id="KW-0813">Transport</keyword>
<reference evidence="13" key="2">
    <citation type="submission" date="2021-04" db="EMBL/GenBank/DDBJ databases">
        <authorList>
            <person name="Gilroy R."/>
        </authorList>
    </citation>
    <scope>NUCLEOTIDE SEQUENCE</scope>
    <source>
        <strain evidence="13">CHK32-1732</strain>
    </source>
</reference>
<comment type="subcellular location">
    <subcellularLocation>
        <location evidence="1">Cell membrane</location>
        <topology evidence="1">Multi-pass membrane protein</topology>
    </subcellularLocation>
</comment>
<dbReference type="EMBL" id="DXGC01000113">
    <property type="protein sequence ID" value="HIW92587.1"/>
    <property type="molecule type" value="Genomic_DNA"/>
</dbReference>
<keyword evidence="4" id="KW-1003">Cell membrane</keyword>
<dbReference type="Gene3D" id="1.20.1250.20">
    <property type="entry name" value="MFS general substrate transporter like domains"/>
    <property type="match status" value="2"/>
</dbReference>
<accession>A0A9D1RTN9</accession>
<feature type="transmembrane region" description="Helical" evidence="11">
    <location>
        <begin position="318"/>
        <end position="337"/>
    </location>
</feature>
<evidence type="ECO:0000256" key="5">
    <source>
        <dbReference type="ARBA" id="ARBA00022692"/>
    </source>
</evidence>
<dbReference type="InterPro" id="IPR011701">
    <property type="entry name" value="MFS"/>
</dbReference>
<evidence type="ECO:0000259" key="12">
    <source>
        <dbReference type="PROSITE" id="PS50850"/>
    </source>
</evidence>
<feature type="transmembrane region" description="Helical" evidence="11">
    <location>
        <begin position="289"/>
        <end position="309"/>
    </location>
</feature>
<dbReference type="InterPro" id="IPR020846">
    <property type="entry name" value="MFS_dom"/>
</dbReference>
<feature type="transmembrane region" description="Helical" evidence="11">
    <location>
        <begin position="58"/>
        <end position="82"/>
    </location>
</feature>
<dbReference type="FunFam" id="1.20.1250.20:FF:000001">
    <property type="entry name" value="Dicarboxylate MFS transporter"/>
    <property type="match status" value="1"/>
</dbReference>
<evidence type="ECO:0000256" key="3">
    <source>
        <dbReference type="ARBA" id="ARBA00022448"/>
    </source>
</evidence>
<feature type="transmembrane region" description="Helical" evidence="11">
    <location>
        <begin position="387"/>
        <end position="407"/>
    </location>
</feature>
<feature type="domain" description="Major facilitator superfamily (MFS) profile" evidence="12">
    <location>
        <begin position="21"/>
        <end position="435"/>
    </location>
</feature>
<dbReference type="InterPro" id="IPR005828">
    <property type="entry name" value="MFS_sugar_transport-like"/>
</dbReference>
<feature type="transmembrane region" description="Helical" evidence="11">
    <location>
        <begin position="127"/>
        <end position="151"/>
    </location>
</feature>
<comment type="similarity">
    <text evidence="2">Belongs to the major facilitator superfamily. Metabolite:H+ Symporter (MHS) family (TC 2.A.1.6) family.</text>
</comment>
<evidence type="ECO:0000313" key="14">
    <source>
        <dbReference type="Proteomes" id="UP000824190"/>
    </source>
</evidence>
<keyword evidence="5 11" id="KW-0812">Transmembrane</keyword>
<evidence type="ECO:0000256" key="11">
    <source>
        <dbReference type="SAM" id="Phobius"/>
    </source>
</evidence>
<dbReference type="AlphaFoldDB" id="A0A9D1RTN9"/>
<feature type="transmembrane region" description="Helical" evidence="11">
    <location>
        <begin position="413"/>
        <end position="431"/>
    </location>
</feature>
<dbReference type="Pfam" id="PF00083">
    <property type="entry name" value="Sugar_tr"/>
    <property type="match status" value="1"/>
</dbReference>
<feature type="transmembrane region" description="Helical" evidence="11">
    <location>
        <begin position="163"/>
        <end position="186"/>
    </location>
</feature>
<dbReference type="PROSITE" id="PS50850">
    <property type="entry name" value="MFS"/>
    <property type="match status" value="1"/>
</dbReference>
<keyword evidence="8 11" id="KW-0472">Membrane</keyword>
<evidence type="ECO:0000313" key="13">
    <source>
        <dbReference type="EMBL" id="HIW92587.1"/>
    </source>
</evidence>
<dbReference type="SUPFAM" id="SSF103473">
    <property type="entry name" value="MFS general substrate transporter"/>
    <property type="match status" value="1"/>
</dbReference>
<dbReference type="Proteomes" id="UP000824190">
    <property type="component" value="Unassembled WGS sequence"/>
</dbReference>
<dbReference type="CDD" id="cd17369">
    <property type="entry name" value="MFS_ShiA_like"/>
    <property type="match status" value="1"/>
</dbReference>
<feature type="transmembrane region" description="Helical" evidence="11">
    <location>
        <begin position="343"/>
        <end position="366"/>
    </location>
</feature>
<feature type="transmembrane region" description="Helical" evidence="11">
    <location>
        <begin position="198"/>
        <end position="217"/>
    </location>
</feature>
<evidence type="ECO:0000256" key="1">
    <source>
        <dbReference type="ARBA" id="ARBA00004651"/>
    </source>
</evidence>
<dbReference type="GO" id="GO:0005886">
    <property type="term" value="C:plasma membrane"/>
    <property type="evidence" value="ECO:0007669"/>
    <property type="project" value="UniProtKB-SubCell"/>
</dbReference>
<reference evidence="13" key="1">
    <citation type="journal article" date="2021" name="PeerJ">
        <title>Extensive microbial diversity within the chicken gut microbiome revealed by metagenomics and culture.</title>
        <authorList>
            <person name="Gilroy R."/>
            <person name="Ravi A."/>
            <person name="Getino M."/>
            <person name="Pursley I."/>
            <person name="Horton D.L."/>
            <person name="Alikhan N.F."/>
            <person name="Baker D."/>
            <person name="Gharbi K."/>
            <person name="Hall N."/>
            <person name="Watson M."/>
            <person name="Adriaenssens E.M."/>
            <person name="Foster-Nyarko E."/>
            <person name="Jarju S."/>
            <person name="Secka A."/>
            <person name="Antonio M."/>
            <person name="Oren A."/>
            <person name="Chaudhuri R.R."/>
            <person name="La Ragione R."/>
            <person name="Hildebrand F."/>
            <person name="Pallen M.J."/>
        </authorList>
    </citation>
    <scope>NUCLEOTIDE SEQUENCE</scope>
    <source>
        <strain evidence="13">CHK32-1732</strain>
    </source>
</reference>
<sequence length="452" mass="48814">MNAETTETSVSPPTTKQIRRAVLASTIGTTVEWYDFALFGTASALVFNRLFFPDLDPLFGTVAAFAISAVGFFVRPLGGFVFGIVGDKYGRRSVLIITLALMGTATVCMGLLPTYAQIGLWAPTLLILLRALQGFGSGAEFAGAVIMVAEYAPPKYRTLLSSFPVMGNMLGGALGAGFFSLLSTLLSHEQMTSWGWRVPFFVGALGLAVGMWVRYGLEETPKFRAMQKKADKKQEEKRTPLRVVFKKYPKQMAAAMLSVFAESAPSYLIKTFTITYLASFLLVDERIGLNAVTIASLVGIFTTPMFGFLGDRYGAKKVYMIAIVAMVAMIFPFFLLIGTKLPVVITLAVIVIYGFGVRALGANLGLIISGYFPTEVRYSGCAISKEIATALSGGVSPMIATGLLAWSQSFVPVAIYIIAVCIVSFLALLLGPKNQWADKEVVEEEKKELAAV</sequence>